<protein>
    <recommendedName>
        <fullName evidence="9">Ribosomal RNA small subunit methyltransferase Nep1</fullName>
        <ecNumber evidence="9">2.1.1.-</ecNumber>
    </recommendedName>
    <alternativeName>
        <fullName evidence="9">16S rRNA (pseudouridine-N1-)-methyltransferase Nep1</fullName>
    </alternativeName>
</protein>
<dbReference type="AlphaFoldDB" id="A0A7J3VS72"/>
<name>A0A7J3VS72_CALS0</name>
<comment type="catalytic activity">
    <reaction evidence="9">
        <text>a pseudouridine in rRNA + S-adenosyl-L-methionine = an N(1)-methylpseudouridine in rRNA + S-adenosyl-L-homocysteine + H(+)</text>
        <dbReference type="Rhea" id="RHEA:46696"/>
        <dbReference type="Rhea" id="RHEA-COMP:11634"/>
        <dbReference type="Rhea" id="RHEA-COMP:13933"/>
        <dbReference type="ChEBI" id="CHEBI:15378"/>
        <dbReference type="ChEBI" id="CHEBI:57856"/>
        <dbReference type="ChEBI" id="CHEBI:59789"/>
        <dbReference type="ChEBI" id="CHEBI:65314"/>
        <dbReference type="ChEBI" id="CHEBI:74890"/>
    </reaction>
</comment>
<evidence type="ECO:0000256" key="6">
    <source>
        <dbReference type="ARBA" id="ARBA00022691"/>
    </source>
</evidence>
<dbReference type="EMBL" id="DRXH01000045">
    <property type="protein sequence ID" value="HHM43899.1"/>
    <property type="molecule type" value="Genomic_DNA"/>
</dbReference>
<evidence type="ECO:0000313" key="10">
    <source>
        <dbReference type="EMBL" id="HHM43899.1"/>
    </source>
</evidence>
<feature type="site" description="Stabilizes Arg-xx" evidence="9">
    <location>
        <position position="64"/>
    </location>
</feature>
<feature type="site" description="Interaction with substrate rRNA" evidence="9">
    <location>
        <position position="103"/>
    </location>
</feature>
<dbReference type="Pfam" id="PF03587">
    <property type="entry name" value="EMG1"/>
    <property type="match status" value="1"/>
</dbReference>
<evidence type="ECO:0000256" key="1">
    <source>
        <dbReference type="ARBA" id="ARBA00008115"/>
    </source>
</evidence>
<keyword evidence="4 9" id="KW-0489">Methyltransferase</keyword>
<comment type="caution">
    <text evidence="10">The sequence shown here is derived from an EMBL/GenBank/DDBJ whole genome shotgun (WGS) entry which is preliminary data.</text>
</comment>
<dbReference type="GO" id="GO:0070475">
    <property type="term" value="P:rRNA base methylation"/>
    <property type="evidence" value="ECO:0007669"/>
    <property type="project" value="InterPro"/>
</dbReference>
<dbReference type="GO" id="GO:0019843">
    <property type="term" value="F:rRNA binding"/>
    <property type="evidence" value="ECO:0007669"/>
    <property type="project" value="UniProtKB-UniRule"/>
</dbReference>
<feature type="site" description="Interaction with substrate rRNA" evidence="9">
    <location>
        <position position="110"/>
    </location>
</feature>
<evidence type="ECO:0000256" key="2">
    <source>
        <dbReference type="ARBA" id="ARBA00022517"/>
    </source>
</evidence>
<dbReference type="InterPro" id="IPR023503">
    <property type="entry name" value="Ribosome_NEP1_arc"/>
</dbReference>
<accession>A0A7J3VS72</accession>
<keyword evidence="3 9" id="KW-0698">rRNA processing</keyword>
<dbReference type="HAMAP" id="MF_00554">
    <property type="entry name" value="NEP1"/>
    <property type="match status" value="1"/>
</dbReference>
<dbReference type="PANTHER" id="PTHR12636:SF5">
    <property type="entry name" value="RIBOSOMAL RNA SMALL SUBUNIT METHYLTRANSFERASE NEP1"/>
    <property type="match status" value="1"/>
</dbReference>
<dbReference type="SUPFAM" id="SSF75217">
    <property type="entry name" value="alpha/beta knot"/>
    <property type="match status" value="1"/>
</dbReference>
<feature type="site" description="Interaction with substrate rRNA" evidence="9">
    <location>
        <position position="106"/>
    </location>
</feature>
<keyword evidence="5 9" id="KW-0808">Transferase</keyword>
<dbReference type="GO" id="GO:0070037">
    <property type="term" value="F:rRNA (pseudouridine) methyltransferase activity"/>
    <property type="evidence" value="ECO:0007669"/>
    <property type="project" value="UniProtKB-UniRule"/>
</dbReference>
<organism evidence="10">
    <name type="scientific">Caldiarchaeum subterraneum</name>
    <dbReference type="NCBI Taxonomy" id="311458"/>
    <lineage>
        <taxon>Archaea</taxon>
        <taxon>Nitrososphaerota</taxon>
        <taxon>Candidatus Caldarchaeales</taxon>
        <taxon>Candidatus Caldarchaeaceae</taxon>
        <taxon>Candidatus Caldarchaeum</taxon>
    </lineage>
</organism>
<evidence type="ECO:0000256" key="8">
    <source>
        <dbReference type="ARBA" id="ARBA00022884"/>
    </source>
</evidence>
<evidence type="ECO:0000256" key="7">
    <source>
        <dbReference type="ARBA" id="ARBA00022730"/>
    </source>
</evidence>
<gene>
    <name evidence="9" type="primary">nep1</name>
    <name evidence="10" type="ORF">ENM31_01190</name>
</gene>
<dbReference type="InterPro" id="IPR005304">
    <property type="entry name" value="Rbsml_bgen_MeTrfase_EMG1/NEP1"/>
</dbReference>
<comment type="function">
    <text evidence="9">Methyltransferase involved in ribosomal biogenesis. Specifically catalyzes the N1-methylation of the pseudouridine corresponding to position 914 in M.jannaschii 16S rRNA.</text>
</comment>
<comment type="similarity">
    <text evidence="1 9">Belongs to the class IV-like SAM-binding methyltransferase superfamily. RNA methyltransferase NEP1 family.</text>
</comment>
<dbReference type="InterPro" id="IPR029028">
    <property type="entry name" value="Alpha/beta_knot_MTases"/>
</dbReference>
<evidence type="ECO:0000256" key="3">
    <source>
        <dbReference type="ARBA" id="ARBA00022552"/>
    </source>
</evidence>
<sequence>MEKLLLVIVESALETVPPEIHRHPAVLKHAKRLGKDPSKILLDTSYHHWAMKNLQEAEKRGRPDIVHFSLLEALGSPLNLEGRLETYVATRSGHVIHLNPSVRLPRVYDRFKGLMEQLLDKGEVSSPSGERLLSLERAPLKTLVERLQPSLKVLMTERGETQSLHTVLKTRRPMVMVGGFPHGEFSRETEELADMRVSLCRRPLEAWTVVSRVLCMAEQLMI</sequence>
<evidence type="ECO:0000256" key="5">
    <source>
        <dbReference type="ARBA" id="ARBA00022679"/>
    </source>
</evidence>
<dbReference type="PANTHER" id="PTHR12636">
    <property type="entry name" value="NEP1/MRA1"/>
    <property type="match status" value="1"/>
</dbReference>
<feature type="binding site" evidence="9">
    <location>
        <position position="183"/>
    </location>
    <ligand>
        <name>S-adenosyl-L-methionine</name>
        <dbReference type="ChEBI" id="CHEBI:59789"/>
    </ligand>
</feature>
<feature type="binding site" evidence="9">
    <location>
        <begin position="199"/>
        <end position="204"/>
    </location>
    <ligand>
        <name>S-adenosyl-L-methionine</name>
        <dbReference type="ChEBI" id="CHEBI:59789"/>
    </ligand>
</feature>
<comment type="subunit">
    <text evidence="9">Homodimer.</text>
</comment>
<reference evidence="10" key="1">
    <citation type="journal article" date="2020" name="mSystems">
        <title>Genome- and Community-Level Interaction Insights into Carbon Utilization and Element Cycling Functions of Hydrothermarchaeota in Hydrothermal Sediment.</title>
        <authorList>
            <person name="Zhou Z."/>
            <person name="Liu Y."/>
            <person name="Xu W."/>
            <person name="Pan J."/>
            <person name="Luo Z.H."/>
            <person name="Li M."/>
        </authorList>
    </citation>
    <scope>NUCLEOTIDE SEQUENCE [LARGE SCALE GENOMIC DNA]</scope>
    <source>
        <strain evidence="10">SpSt-1074</strain>
    </source>
</reference>
<dbReference type="EC" id="2.1.1.-" evidence="9"/>
<dbReference type="Gene3D" id="3.40.1280.10">
    <property type="match status" value="1"/>
</dbReference>
<feature type="site" description="Interaction with substrate rRNA" evidence="9">
    <location>
        <position position="62"/>
    </location>
</feature>
<feature type="binding site" evidence="9">
    <location>
        <position position="178"/>
    </location>
    <ligand>
        <name>S-adenosyl-L-methionine</name>
        <dbReference type="ChEBI" id="CHEBI:59789"/>
    </ligand>
</feature>
<keyword evidence="8 9" id="KW-0694">RNA-binding</keyword>
<dbReference type="InterPro" id="IPR029026">
    <property type="entry name" value="tRNA_m1G_MTases_N"/>
</dbReference>
<keyword evidence="6 9" id="KW-0949">S-adenosyl-L-methionine</keyword>
<proteinExistence type="inferred from homology"/>
<dbReference type="CDD" id="cd18088">
    <property type="entry name" value="Nep1-like"/>
    <property type="match status" value="1"/>
</dbReference>
<keyword evidence="7 9" id="KW-0699">rRNA-binding</keyword>
<evidence type="ECO:0000256" key="4">
    <source>
        <dbReference type="ARBA" id="ARBA00022603"/>
    </source>
</evidence>
<evidence type="ECO:0000256" key="9">
    <source>
        <dbReference type="HAMAP-Rule" id="MF_00554"/>
    </source>
</evidence>
<keyword evidence="2 9" id="KW-0690">Ribosome biogenesis</keyword>